<comment type="caution">
    <text evidence="1">The sequence shown here is derived from an EMBL/GenBank/DDBJ whole genome shotgun (WGS) entry which is preliminary data.</text>
</comment>
<keyword evidence="2" id="KW-1185">Reference proteome</keyword>
<sequence>MKFIILNISLFFLIGTVGCNTTEETTQKEPSCNGEEYTLKDFTGLDGCKFLLVDAEGNKYEPVNLKKFMSDPKDKTKVRVKFRKVLTGSICMVGSTVEIICIEETSPSN</sequence>
<dbReference type="AlphaFoldDB" id="A0A6N6M632"/>
<name>A0A6N6M632_9FLAO</name>
<accession>A0A6N6M632</accession>
<evidence type="ECO:0000313" key="2">
    <source>
        <dbReference type="Proteomes" id="UP000435357"/>
    </source>
</evidence>
<dbReference type="RefSeq" id="WP_151166826.1">
    <property type="nucleotide sequence ID" value="NZ_WACR01000003.1"/>
</dbReference>
<dbReference type="EMBL" id="WACR01000003">
    <property type="protein sequence ID" value="KAB1065173.1"/>
    <property type="molecule type" value="Genomic_DNA"/>
</dbReference>
<protein>
    <recommendedName>
        <fullName evidence="3">Lipoprotein</fullName>
    </recommendedName>
</protein>
<dbReference type="OrthoDB" id="1123393at2"/>
<proteinExistence type="predicted"/>
<gene>
    <name evidence="1" type="ORF">F3059_04260</name>
</gene>
<dbReference type="PROSITE" id="PS51257">
    <property type="entry name" value="PROKAR_LIPOPROTEIN"/>
    <property type="match status" value="1"/>
</dbReference>
<reference evidence="1 2" key="1">
    <citation type="submission" date="2019-09" db="EMBL/GenBank/DDBJ databases">
        <title>Genomes of Cryomorphaceae.</title>
        <authorList>
            <person name="Bowman J.P."/>
        </authorList>
    </citation>
    <scope>NUCLEOTIDE SEQUENCE [LARGE SCALE GENOMIC DNA]</scope>
    <source>
        <strain evidence="1 2">KCTC 52047</strain>
    </source>
</reference>
<dbReference type="Proteomes" id="UP000435357">
    <property type="component" value="Unassembled WGS sequence"/>
</dbReference>
<organism evidence="1 2">
    <name type="scientific">Salibacter halophilus</name>
    <dbReference type="NCBI Taxonomy" id="1803916"/>
    <lineage>
        <taxon>Bacteria</taxon>
        <taxon>Pseudomonadati</taxon>
        <taxon>Bacteroidota</taxon>
        <taxon>Flavobacteriia</taxon>
        <taxon>Flavobacteriales</taxon>
        <taxon>Salibacteraceae</taxon>
        <taxon>Salibacter</taxon>
    </lineage>
</organism>
<evidence type="ECO:0000313" key="1">
    <source>
        <dbReference type="EMBL" id="KAB1065173.1"/>
    </source>
</evidence>
<evidence type="ECO:0008006" key="3">
    <source>
        <dbReference type="Google" id="ProtNLM"/>
    </source>
</evidence>